<dbReference type="AlphaFoldDB" id="A0A1A8TK28"/>
<dbReference type="InterPro" id="IPR026387">
    <property type="entry name" value="OMP_w_GlyGly"/>
</dbReference>
<evidence type="ECO:0000313" key="2">
    <source>
        <dbReference type="EMBL" id="SBS32955.1"/>
    </source>
</evidence>
<reference evidence="2 3" key="1">
    <citation type="submission" date="2016-06" db="EMBL/GenBank/DDBJ databases">
        <authorList>
            <person name="Kjaerup R.B."/>
            <person name="Dalgaard T.S."/>
            <person name="Juul-Madsen H.R."/>
        </authorList>
    </citation>
    <scope>NUCLEOTIDE SEQUENCE [LARGE SCALE GENOMIC DNA]</scope>
    <source>
        <strain evidence="2 3">CECT 8886</strain>
    </source>
</reference>
<dbReference type="RefSeq" id="WP_067017060.1">
    <property type="nucleotide sequence ID" value="NZ_FLOB01000005.1"/>
</dbReference>
<dbReference type="NCBIfam" id="TIGR04219">
    <property type="entry name" value="OMP_w_GlyGly"/>
    <property type="match status" value="1"/>
</dbReference>
<feature type="chain" id="PRO_5008379106" description="Outer membrane protein" evidence="1">
    <location>
        <begin position="19"/>
        <end position="224"/>
    </location>
</feature>
<evidence type="ECO:0000256" key="1">
    <source>
        <dbReference type="SAM" id="SignalP"/>
    </source>
</evidence>
<dbReference type="Proteomes" id="UP000092544">
    <property type="component" value="Unassembled WGS sequence"/>
</dbReference>
<evidence type="ECO:0008006" key="4">
    <source>
        <dbReference type="Google" id="ProtNLM"/>
    </source>
</evidence>
<evidence type="ECO:0000313" key="3">
    <source>
        <dbReference type="Proteomes" id="UP000092544"/>
    </source>
</evidence>
<dbReference type="STRING" id="1792290.MSP8886_02606"/>
<keyword evidence="1" id="KW-0732">Signal</keyword>
<proteinExistence type="predicted"/>
<dbReference type="OrthoDB" id="6708408at2"/>
<feature type="signal peptide" evidence="1">
    <location>
        <begin position="1"/>
        <end position="18"/>
    </location>
</feature>
<sequence length="224" mass="23721">MKKALLLSTLLFAGAANADFLGVTAEAGAFSPDVSDAKYATHGDVSSPMDLDGKTGAYFGIALDHPIPLIPNIRLQHVNLKADGSIGSSSAKLDLSNTDYTLYYRFLDGLFWLDFDAGVSLRKIDGSATISGNKHDLSDTQPLGYVSAFVTLPGTSLSVGGEVKAGGYGGTSITDTTLKVKYETPFFVGLEGGYRAISMDLNDIDNRDVKADFKGAFIGAFVHF</sequence>
<keyword evidence="3" id="KW-1185">Reference proteome</keyword>
<name>A0A1A8TK28_9GAMM</name>
<protein>
    <recommendedName>
        <fullName evidence="4">Outer membrane protein</fullName>
    </recommendedName>
</protein>
<organism evidence="2 3">
    <name type="scientific">Marinomonas spartinae</name>
    <dbReference type="NCBI Taxonomy" id="1792290"/>
    <lineage>
        <taxon>Bacteria</taxon>
        <taxon>Pseudomonadati</taxon>
        <taxon>Pseudomonadota</taxon>
        <taxon>Gammaproteobacteria</taxon>
        <taxon>Oceanospirillales</taxon>
        <taxon>Oceanospirillaceae</taxon>
        <taxon>Marinomonas</taxon>
    </lineage>
</organism>
<accession>A0A1A8TK28</accession>
<gene>
    <name evidence="2" type="ORF">MSP8886_02606</name>
</gene>
<dbReference type="EMBL" id="FLOB01000005">
    <property type="protein sequence ID" value="SBS32955.1"/>
    <property type="molecule type" value="Genomic_DNA"/>
</dbReference>